<dbReference type="Proteomes" id="UP001559623">
    <property type="component" value="Unassembled WGS sequence"/>
</dbReference>
<keyword evidence="5" id="KW-0378">Hydrolase</keyword>
<protein>
    <recommendedName>
        <fullName evidence="7">Endoribonuclease YoeB</fullName>
    </recommendedName>
    <alternativeName>
        <fullName evidence="6">Putative mRNA interferase YoeB</fullName>
    </alternativeName>
</protein>
<keyword evidence="3" id="KW-0540">Nuclease</keyword>
<accession>A0ABV3X7U4</accession>
<keyword evidence="2" id="KW-1277">Toxin-antitoxin system</keyword>
<evidence type="ECO:0000313" key="8">
    <source>
        <dbReference type="EMBL" id="MEX5286269.1"/>
    </source>
</evidence>
<evidence type="ECO:0000256" key="1">
    <source>
        <dbReference type="ARBA" id="ARBA00008172"/>
    </source>
</evidence>
<name>A0ABV3X7U4_9FIRM</name>
<keyword evidence="4" id="KW-0255">Endonuclease</keyword>
<evidence type="ECO:0000256" key="7">
    <source>
        <dbReference type="ARBA" id="ARBA00050056"/>
    </source>
</evidence>
<evidence type="ECO:0000256" key="6">
    <source>
        <dbReference type="ARBA" id="ARBA00030388"/>
    </source>
</evidence>
<gene>
    <name evidence="8" type="ORF">QCO44_11675</name>
</gene>
<organism evidence="8 9">
    <name type="scientific">Selenomonas sputigena</name>
    <dbReference type="NCBI Taxonomy" id="69823"/>
    <lineage>
        <taxon>Bacteria</taxon>
        <taxon>Bacillati</taxon>
        <taxon>Bacillota</taxon>
        <taxon>Negativicutes</taxon>
        <taxon>Selenomonadales</taxon>
        <taxon>Selenomonadaceae</taxon>
        <taxon>Selenomonas</taxon>
    </lineage>
</organism>
<evidence type="ECO:0000313" key="9">
    <source>
        <dbReference type="Proteomes" id="UP001559623"/>
    </source>
</evidence>
<sequence>MKVLWEERAWADYLYWQKQDRKTLKRINELVKDMQRDAFHGIGKPEPLRGTLFGYWSRRIDDTNRIVYDVLDDVLRIIACRGHYL</sequence>
<dbReference type="EMBL" id="JARVLH010000009">
    <property type="protein sequence ID" value="MEX5286269.1"/>
    <property type="molecule type" value="Genomic_DNA"/>
</dbReference>
<evidence type="ECO:0000256" key="3">
    <source>
        <dbReference type="ARBA" id="ARBA00022722"/>
    </source>
</evidence>
<dbReference type="NCBIfam" id="TIGR02116">
    <property type="entry name" value="toxin_Txe_YoeB"/>
    <property type="match status" value="1"/>
</dbReference>
<keyword evidence="9" id="KW-1185">Reference proteome</keyword>
<dbReference type="RefSeq" id="WP_368847987.1">
    <property type="nucleotide sequence ID" value="NZ_CP194411.1"/>
</dbReference>
<comment type="similarity">
    <text evidence="1">Belongs to the YoeB family.</text>
</comment>
<evidence type="ECO:0000256" key="2">
    <source>
        <dbReference type="ARBA" id="ARBA00022649"/>
    </source>
</evidence>
<comment type="caution">
    <text evidence="8">The sequence shown here is derived from an EMBL/GenBank/DDBJ whole genome shotgun (WGS) entry which is preliminary data.</text>
</comment>
<reference evidence="8 9" key="1">
    <citation type="submission" date="2023-04" db="EMBL/GenBank/DDBJ databases">
        <title>Genome Sequence of Selenomonas sputigena ATCC 33150.</title>
        <authorList>
            <person name="Miller D.P."/>
            <person name="Anvari S."/>
            <person name="Polson S.W."/>
            <person name="Macdonald M."/>
            <person name="Mcdowell J.V."/>
        </authorList>
    </citation>
    <scope>NUCLEOTIDE SEQUENCE [LARGE SCALE GENOMIC DNA]</scope>
    <source>
        <strain evidence="8 9">ATCC 33150</strain>
    </source>
</reference>
<evidence type="ECO:0000256" key="4">
    <source>
        <dbReference type="ARBA" id="ARBA00022759"/>
    </source>
</evidence>
<dbReference type="InterPro" id="IPR009614">
    <property type="entry name" value="YoeB_toxin"/>
</dbReference>
<dbReference type="Gene3D" id="3.30.2310.20">
    <property type="entry name" value="RelE-like"/>
    <property type="match status" value="1"/>
</dbReference>
<dbReference type="Pfam" id="PF06769">
    <property type="entry name" value="YoeB_toxin"/>
    <property type="match status" value="1"/>
</dbReference>
<dbReference type="PANTHER" id="PTHR38039">
    <property type="entry name" value="TOXIN YOEB"/>
    <property type="match status" value="1"/>
</dbReference>
<dbReference type="SUPFAM" id="SSF143011">
    <property type="entry name" value="RelE-like"/>
    <property type="match status" value="1"/>
</dbReference>
<dbReference type="InterPro" id="IPR035093">
    <property type="entry name" value="RelE/ParE_toxin_dom_sf"/>
</dbReference>
<evidence type="ECO:0000256" key="5">
    <source>
        <dbReference type="ARBA" id="ARBA00022801"/>
    </source>
</evidence>
<proteinExistence type="inferred from homology"/>
<dbReference type="PANTHER" id="PTHR38039:SF1">
    <property type="entry name" value="TOXIN YOEB"/>
    <property type="match status" value="1"/>
</dbReference>